<evidence type="ECO:0000256" key="8">
    <source>
        <dbReference type="PROSITE-ProRule" id="PRU01360"/>
    </source>
</evidence>
<evidence type="ECO:0000259" key="12">
    <source>
        <dbReference type="Pfam" id="PF00593"/>
    </source>
</evidence>
<sequence length="1003" mass="111700">MMKRFTMTAACLLMGMTAVMAQNTKVTGQVLDENGEPVIGASVVVKGTTIGTVTDFDGNFTLDVPSNGKQLEISYVGMKTKQVGVASNINAVLESDSQALDEVVVTGYGVQKKASFTGAASIIGEDVLSKKTDANFVKALEGSVPGVQMNNSSSMPGVWGSIYVRGRGSLNSGTQPLYVIDGMPIDSDTDKNSLNSESNNQLDPMSTLNPSDIENITVLKDAAATAIYGSRAANGVIIVTTKKGKEGKFNINLDIKQGFVSMANNNMDFANAQQSMNLFANGLAASNPDRYTIESAYNYLADDYFGWDRKSSYDWMDAITRKGYYQDYNLNLQGKQGNTGYYASLGYLNTEGLVRSSDLERFSGRLNLDSKFNWATIGINTSYSYSTQNGFSLSTSGSMSSPITAAISSMLPMYPYYDENGDYANVNLYNPLALTDETCGELNETKMQVINLNPYLQIDFGKGIYAKTTLGVNLNDQTQYQYWSAQYNPQGMDYNGLGQLYNSKSSVVTWNNILGWNYTFNEKHNIGVMVGQEMQKKSYHYEYFAKSDFPFASNGMRDLTTAGTEQGSEYYKQEARLASYFMDAHYSYADKYYASASFRRDGSSVFGADKRWGNFWSVGGKWRLTGEDFLADNSTLTNATLRASYGTVGNQEIDWYAARGFYSAGYNYNQIPGMRPTSIENRELTWEVSKKLDVGFDLSLINRINLGFDFYNEETSDALFEVPLSMTTGLATTYQNIGKIRNRGIEFSVNASLMQQKDFTWNIFANLTWNKNRVIKLSTDEPLEYTFQIIEQGRPYSQFYMKEYAGVDRETGKPLWYLNEDGDETTSDYNAASKRYVGNADPKVLGGFGTNLTWKDFDFNINFNYRLGGKVYDSGASFTGFGMAFRTPLEDVALNSWTPENKDAKYPQYIYGDPYKASQTSSRFLYNGNYLRISNITLGYTLPKSLTQKAFIQRLRAYVSVDNLYTFTAGDFIGYNPETSANGVIAWQYPATCTFIGGIQLTF</sequence>
<keyword evidence="11" id="KW-0732">Signal</keyword>
<protein>
    <submittedName>
        <fullName evidence="14">TonB-dependent receptor</fullName>
    </submittedName>
</protein>
<dbReference type="EMBL" id="JAKZMM010000019">
    <property type="protein sequence ID" value="MCJ2380715.1"/>
    <property type="molecule type" value="Genomic_DNA"/>
</dbReference>
<dbReference type="PROSITE" id="PS52016">
    <property type="entry name" value="TONB_DEPENDENT_REC_3"/>
    <property type="match status" value="1"/>
</dbReference>
<evidence type="ECO:0000256" key="11">
    <source>
        <dbReference type="SAM" id="SignalP"/>
    </source>
</evidence>
<evidence type="ECO:0000256" key="5">
    <source>
        <dbReference type="ARBA" id="ARBA00023077"/>
    </source>
</evidence>
<keyword evidence="7 8" id="KW-0998">Cell outer membrane</keyword>
<dbReference type="SUPFAM" id="SSF56935">
    <property type="entry name" value="Porins"/>
    <property type="match status" value="1"/>
</dbReference>
<dbReference type="Proteomes" id="UP001165444">
    <property type="component" value="Unassembled WGS sequence"/>
</dbReference>
<dbReference type="InterPro" id="IPR039426">
    <property type="entry name" value="TonB-dep_rcpt-like"/>
</dbReference>
<dbReference type="InterPro" id="IPR008969">
    <property type="entry name" value="CarboxyPept-like_regulatory"/>
</dbReference>
<accession>A0ABT0C140</accession>
<evidence type="ECO:0000256" key="2">
    <source>
        <dbReference type="ARBA" id="ARBA00022448"/>
    </source>
</evidence>
<feature type="region of interest" description="Disordered" evidence="10">
    <location>
        <begin position="188"/>
        <end position="207"/>
    </location>
</feature>
<keyword evidence="6 8" id="KW-0472">Membrane</keyword>
<evidence type="ECO:0000256" key="10">
    <source>
        <dbReference type="SAM" id="MobiDB-lite"/>
    </source>
</evidence>
<dbReference type="Pfam" id="PF13715">
    <property type="entry name" value="CarbopepD_reg_2"/>
    <property type="match status" value="1"/>
</dbReference>
<feature type="domain" description="TonB-dependent receptor-like beta-barrel" evidence="12">
    <location>
        <begin position="468"/>
        <end position="964"/>
    </location>
</feature>
<dbReference type="InterPro" id="IPR036942">
    <property type="entry name" value="Beta-barrel_TonB_sf"/>
</dbReference>
<proteinExistence type="inferred from homology"/>
<feature type="signal peptide" evidence="11">
    <location>
        <begin position="1"/>
        <end position="21"/>
    </location>
</feature>
<evidence type="ECO:0000313" key="15">
    <source>
        <dbReference type="Proteomes" id="UP001165444"/>
    </source>
</evidence>
<dbReference type="InterPro" id="IPR037066">
    <property type="entry name" value="Plug_dom_sf"/>
</dbReference>
<evidence type="ECO:0000256" key="4">
    <source>
        <dbReference type="ARBA" id="ARBA00022692"/>
    </source>
</evidence>
<dbReference type="NCBIfam" id="TIGR04057">
    <property type="entry name" value="SusC_RagA_signa"/>
    <property type="match status" value="1"/>
</dbReference>
<name>A0ABT0C140_9BACT</name>
<evidence type="ECO:0000256" key="9">
    <source>
        <dbReference type="RuleBase" id="RU003357"/>
    </source>
</evidence>
<dbReference type="Pfam" id="PF07715">
    <property type="entry name" value="Plug"/>
    <property type="match status" value="1"/>
</dbReference>
<comment type="similarity">
    <text evidence="8 9">Belongs to the TonB-dependent receptor family.</text>
</comment>
<dbReference type="NCBIfam" id="TIGR04056">
    <property type="entry name" value="OMP_RagA_SusC"/>
    <property type="match status" value="1"/>
</dbReference>
<dbReference type="Gene3D" id="2.60.40.1120">
    <property type="entry name" value="Carboxypeptidase-like, regulatory domain"/>
    <property type="match status" value="1"/>
</dbReference>
<dbReference type="InterPro" id="IPR023997">
    <property type="entry name" value="TonB-dep_OMP_SusC/RagA_CS"/>
</dbReference>
<keyword evidence="4 8" id="KW-0812">Transmembrane</keyword>
<feature type="domain" description="TonB-dependent receptor plug" evidence="13">
    <location>
        <begin position="113"/>
        <end position="236"/>
    </location>
</feature>
<keyword evidence="14" id="KW-0675">Receptor</keyword>
<comment type="subcellular location">
    <subcellularLocation>
        <location evidence="1 8">Cell outer membrane</location>
        <topology evidence="1 8">Multi-pass membrane protein</topology>
    </subcellularLocation>
</comment>
<gene>
    <name evidence="14" type="ORF">MUN53_08845</name>
</gene>
<evidence type="ECO:0000259" key="13">
    <source>
        <dbReference type="Pfam" id="PF07715"/>
    </source>
</evidence>
<keyword evidence="2 8" id="KW-0813">Transport</keyword>
<evidence type="ECO:0000256" key="3">
    <source>
        <dbReference type="ARBA" id="ARBA00022452"/>
    </source>
</evidence>
<dbReference type="SUPFAM" id="SSF49464">
    <property type="entry name" value="Carboxypeptidase regulatory domain-like"/>
    <property type="match status" value="1"/>
</dbReference>
<keyword evidence="3 8" id="KW-1134">Transmembrane beta strand</keyword>
<dbReference type="Gene3D" id="2.170.130.10">
    <property type="entry name" value="TonB-dependent receptor, plug domain"/>
    <property type="match status" value="1"/>
</dbReference>
<reference evidence="14 15" key="1">
    <citation type="submission" date="2022-03" db="EMBL/GenBank/DDBJ databases">
        <title>Parabacteroides sp. nov. isolated from swine feces.</title>
        <authorList>
            <person name="Bak J.E."/>
        </authorList>
    </citation>
    <scope>NUCLEOTIDE SEQUENCE [LARGE SCALE GENOMIC DNA]</scope>
    <source>
        <strain evidence="14 15">AGMB00274</strain>
    </source>
</reference>
<dbReference type="Gene3D" id="2.40.170.20">
    <property type="entry name" value="TonB-dependent receptor, beta-barrel domain"/>
    <property type="match status" value="1"/>
</dbReference>
<comment type="caution">
    <text evidence="14">The sequence shown here is derived from an EMBL/GenBank/DDBJ whole genome shotgun (WGS) entry which is preliminary data.</text>
</comment>
<dbReference type="InterPro" id="IPR012910">
    <property type="entry name" value="Plug_dom"/>
</dbReference>
<keyword evidence="15" id="KW-1185">Reference proteome</keyword>
<feature type="chain" id="PRO_5046078029" evidence="11">
    <location>
        <begin position="22"/>
        <end position="1003"/>
    </location>
</feature>
<evidence type="ECO:0000256" key="1">
    <source>
        <dbReference type="ARBA" id="ARBA00004571"/>
    </source>
</evidence>
<evidence type="ECO:0000256" key="6">
    <source>
        <dbReference type="ARBA" id="ARBA00023136"/>
    </source>
</evidence>
<dbReference type="InterPro" id="IPR023996">
    <property type="entry name" value="TonB-dep_OMP_SusC/RagA"/>
</dbReference>
<keyword evidence="5 9" id="KW-0798">TonB box</keyword>
<dbReference type="RefSeq" id="WP_243324868.1">
    <property type="nucleotide sequence ID" value="NZ_JAKZMM010000019.1"/>
</dbReference>
<dbReference type="InterPro" id="IPR000531">
    <property type="entry name" value="Beta-barrel_TonB"/>
</dbReference>
<feature type="compositionally biased region" description="Polar residues" evidence="10">
    <location>
        <begin position="192"/>
        <end position="207"/>
    </location>
</feature>
<evidence type="ECO:0000256" key="7">
    <source>
        <dbReference type="ARBA" id="ARBA00023237"/>
    </source>
</evidence>
<dbReference type="Pfam" id="PF00593">
    <property type="entry name" value="TonB_dep_Rec_b-barrel"/>
    <property type="match status" value="1"/>
</dbReference>
<organism evidence="14 15">
    <name type="scientific">Parabacteroides faecalis</name>
    <dbReference type="NCBI Taxonomy" id="2924040"/>
    <lineage>
        <taxon>Bacteria</taxon>
        <taxon>Pseudomonadati</taxon>
        <taxon>Bacteroidota</taxon>
        <taxon>Bacteroidia</taxon>
        <taxon>Bacteroidales</taxon>
        <taxon>Tannerellaceae</taxon>
        <taxon>Parabacteroides</taxon>
    </lineage>
</organism>
<evidence type="ECO:0000313" key="14">
    <source>
        <dbReference type="EMBL" id="MCJ2380715.1"/>
    </source>
</evidence>